<feature type="compositionally biased region" description="Low complexity" evidence="8">
    <location>
        <begin position="654"/>
        <end position="669"/>
    </location>
</feature>
<dbReference type="PROSITE" id="PS50176">
    <property type="entry name" value="ARM_REPEAT"/>
    <property type="match status" value="2"/>
</dbReference>
<evidence type="ECO:0000256" key="7">
    <source>
        <dbReference type="PROSITE-ProRule" id="PRU00259"/>
    </source>
</evidence>
<dbReference type="EC" id="2.3.2.27" evidence="3"/>
<feature type="region of interest" description="Disordered" evidence="8">
    <location>
        <begin position="193"/>
        <end position="225"/>
    </location>
</feature>
<feature type="compositionally biased region" description="Low complexity" evidence="8">
    <location>
        <begin position="195"/>
        <end position="207"/>
    </location>
</feature>
<comment type="catalytic activity">
    <reaction evidence="1">
        <text>S-ubiquitinyl-[E2 ubiquitin-conjugating enzyme]-L-cysteine + [acceptor protein]-L-lysine = [E2 ubiquitin-conjugating enzyme]-L-cysteine + N(6)-ubiquitinyl-[acceptor protein]-L-lysine.</text>
        <dbReference type="EC" id="2.3.2.27"/>
    </reaction>
</comment>
<dbReference type="SUPFAM" id="SSF57850">
    <property type="entry name" value="RING/U-box"/>
    <property type="match status" value="1"/>
</dbReference>
<comment type="pathway">
    <text evidence="2">Protein modification; protein ubiquitination.</text>
</comment>
<dbReference type="InterPro" id="IPR016024">
    <property type="entry name" value="ARM-type_fold"/>
</dbReference>
<evidence type="ECO:0000256" key="2">
    <source>
        <dbReference type="ARBA" id="ARBA00004906"/>
    </source>
</evidence>
<feature type="region of interest" description="Disordered" evidence="8">
    <location>
        <begin position="600"/>
        <end position="674"/>
    </location>
</feature>
<gene>
    <name evidence="10" type="ORF">LSALG_LOCUS4583</name>
</gene>
<feature type="repeat" description="ARM" evidence="7">
    <location>
        <begin position="264"/>
        <end position="306"/>
    </location>
</feature>
<dbReference type="Pfam" id="PF00514">
    <property type="entry name" value="Arm"/>
    <property type="match status" value="2"/>
</dbReference>
<feature type="domain" description="U-box" evidence="9">
    <location>
        <begin position="28"/>
        <end position="102"/>
    </location>
</feature>
<evidence type="ECO:0000313" key="11">
    <source>
        <dbReference type="Proteomes" id="UP001177003"/>
    </source>
</evidence>
<dbReference type="InterPro" id="IPR000225">
    <property type="entry name" value="Armadillo"/>
</dbReference>
<evidence type="ECO:0000256" key="4">
    <source>
        <dbReference type="ARBA" id="ARBA00022679"/>
    </source>
</evidence>
<dbReference type="SMART" id="SM00504">
    <property type="entry name" value="Ubox"/>
    <property type="match status" value="1"/>
</dbReference>
<feature type="repeat" description="ARM" evidence="7">
    <location>
        <begin position="305"/>
        <end position="342"/>
    </location>
</feature>
<keyword evidence="6" id="KW-0833">Ubl conjugation pathway</keyword>
<reference evidence="10" key="1">
    <citation type="submission" date="2023-04" db="EMBL/GenBank/DDBJ databases">
        <authorList>
            <person name="Vijverberg K."/>
            <person name="Xiong W."/>
            <person name="Schranz E."/>
        </authorList>
    </citation>
    <scope>NUCLEOTIDE SEQUENCE</scope>
</reference>
<dbReference type="Pfam" id="PF04564">
    <property type="entry name" value="U-box"/>
    <property type="match status" value="1"/>
</dbReference>
<dbReference type="Gene3D" id="1.25.10.10">
    <property type="entry name" value="Leucine-rich Repeat Variant"/>
    <property type="match status" value="1"/>
</dbReference>
<dbReference type="GO" id="GO:0016567">
    <property type="term" value="P:protein ubiquitination"/>
    <property type="evidence" value="ECO:0007669"/>
    <property type="project" value="InterPro"/>
</dbReference>
<name>A0AA35VPN5_LACSI</name>
<keyword evidence="5" id="KW-0677">Repeat</keyword>
<proteinExistence type="predicted"/>
<dbReference type="PANTHER" id="PTHR23315:SF276">
    <property type="entry name" value="U-BOX DOMAIN-CONTAINING PROTEIN 38"/>
    <property type="match status" value="1"/>
</dbReference>
<dbReference type="PANTHER" id="PTHR23315">
    <property type="entry name" value="U BOX DOMAIN-CONTAINING"/>
    <property type="match status" value="1"/>
</dbReference>
<dbReference type="EMBL" id="OX465086">
    <property type="protein sequence ID" value="CAI9263908.1"/>
    <property type="molecule type" value="Genomic_DNA"/>
</dbReference>
<evidence type="ECO:0000256" key="6">
    <source>
        <dbReference type="ARBA" id="ARBA00022786"/>
    </source>
</evidence>
<evidence type="ECO:0000256" key="3">
    <source>
        <dbReference type="ARBA" id="ARBA00012483"/>
    </source>
</evidence>
<dbReference type="InterPro" id="IPR011989">
    <property type="entry name" value="ARM-like"/>
</dbReference>
<accession>A0AA35VPN5</accession>
<dbReference type="SMART" id="SM00185">
    <property type="entry name" value="ARM"/>
    <property type="match status" value="4"/>
</dbReference>
<dbReference type="SUPFAM" id="SSF48371">
    <property type="entry name" value="ARM repeat"/>
    <property type="match status" value="1"/>
</dbReference>
<keyword evidence="4" id="KW-0808">Transferase</keyword>
<dbReference type="PROSITE" id="PS51698">
    <property type="entry name" value="U_BOX"/>
    <property type="match status" value="1"/>
</dbReference>
<dbReference type="InterPro" id="IPR003613">
    <property type="entry name" value="Ubox_domain"/>
</dbReference>
<keyword evidence="11" id="KW-1185">Reference proteome</keyword>
<dbReference type="InterPro" id="IPR013083">
    <property type="entry name" value="Znf_RING/FYVE/PHD"/>
</dbReference>
<evidence type="ECO:0000259" key="9">
    <source>
        <dbReference type="PROSITE" id="PS51698"/>
    </source>
</evidence>
<evidence type="ECO:0000256" key="1">
    <source>
        <dbReference type="ARBA" id="ARBA00000900"/>
    </source>
</evidence>
<dbReference type="GO" id="GO:0061630">
    <property type="term" value="F:ubiquitin protein ligase activity"/>
    <property type="evidence" value="ECO:0007669"/>
    <property type="project" value="UniProtKB-EC"/>
</dbReference>
<protein>
    <recommendedName>
        <fullName evidence="3">RING-type E3 ubiquitin transferase</fullName>
        <ecNumber evidence="3">2.3.2.27</ecNumber>
    </recommendedName>
</protein>
<feature type="region of interest" description="Disordered" evidence="8">
    <location>
        <begin position="485"/>
        <end position="504"/>
    </location>
</feature>
<evidence type="ECO:0000256" key="5">
    <source>
        <dbReference type="ARBA" id="ARBA00022737"/>
    </source>
</evidence>
<evidence type="ECO:0000313" key="10">
    <source>
        <dbReference type="EMBL" id="CAI9263908.1"/>
    </source>
</evidence>
<organism evidence="10 11">
    <name type="scientific">Lactuca saligna</name>
    <name type="common">Willowleaf lettuce</name>
    <dbReference type="NCBI Taxonomy" id="75948"/>
    <lineage>
        <taxon>Eukaryota</taxon>
        <taxon>Viridiplantae</taxon>
        <taxon>Streptophyta</taxon>
        <taxon>Embryophyta</taxon>
        <taxon>Tracheophyta</taxon>
        <taxon>Spermatophyta</taxon>
        <taxon>Magnoliopsida</taxon>
        <taxon>eudicotyledons</taxon>
        <taxon>Gunneridae</taxon>
        <taxon>Pentapetalae</taxon>
        <taxon>asterids</taxon>
        <taxon>campanulids</taxon>
        <taxon>Asterales</taxon>
        <taxon>Asteraceae</taxon>
        <taxon>Cichorioideae</taxon>
        <taxon>Cichorieae</taxon>
        <taxon>Lactucinae</taxon>
        <taxon>Lactuca</taxon>
    </lineage>
</organism>
<dbReference type="AlphaFoldDB" id="A0AA35VPN5"/>
<dbReference type="Proteomes" id="UP001177003">
    <property type="component" value="Chromosome 0"/>
</dbReference>
<sequence length="818" mass="88715">MVGNGKLGRWRFSLRSSAAPAKKSEKTKPLVEFICPISGLLMLEPVVVSSGQTFEKTSVDVCKDLKFVPILADGSRPDFSTVIPNLALKKAIHSWCMSTGADLPRDVDYSSIEVSVRRMMASSTQIEGDSRFRDSETNLLKGMAEKPPVILTHAATELNPRSIPHHHHFYSSSSEESVLANVPDTPPLPFVTRPSCYSSSPSASTSSEIVVDETPDPNSSTSDEQHFASKLQSPDIFEQEQCVISLRKVTRTDEELRVSLCTPRLLSALRQCLHSRYATVQTNAVAALVNLSLENANKLKIVRSGIVPPLIDVLKAGVSESQEHAAGALFSLALEEENKTAIGVLGALQPLLHALHSDSERTRNDSALALYHLSLKQSNRVKLVKLGAVSTLLTMLETGLAGRVLLVLCNLAASNEGLRDLFCLDHHRRNPPLRSKPSIAAFLSDPASSDFPTIIIDCSSRRTTTLDRSYSTLLDRLLAAVNHPARHRPETVAPTATPETSTSQKDSWIRLGRVLKEKFGVELTQKQMKNAYDNLKAKYTGWGHPKAASLRTIPLPFSDLCARLFDGNSATGNFRSYSTQSSSVAGASSCRVPPLQITATPFDAMDDDGVDTSHHEPPPSAASPSAASPSAASPSAGSPYTATPSGNPNKRAKPSTPVAPSASPSASSPDRTSVTADDLAFEMKKALQSLTKGYTIPQCLEKLEVLQLGPTDPLRFVAYHIFGGTMNMREMWMHLPDVPEILRGWLEMTGSYGSRSKVTSRNSNVPIHPLFLEEGWEGVAHDSRILSEAVADPQASFPFPPPDKYYLCDAGGCRGQHK</sequence>
<dbReference type="Gene3D" id="3.30.40.10">
    <property type="entry name" value="Zinc/RING finger domain, C3HC4 (zinc finger)"/>
    <property type="match status" value="1"/>
</dbReference>
<feature type="compositionally biased region" description="Low complexity" evidence="8">
    <location>
        <begin position="491"/>
        <end position="503"/>
    </location>
</feature>
<evidence type="ECO:0000256" key="8">
    <source>
        <dbReference type="SAM" id="MobiDB-lite"/>
    </source>
</evidence>
<feature type="compositionally biased region" description="Low complexity" evidence="8">
    <location>
        <begin position="622"/>
        <end position="645"/>
    </location>
</feature>